<feature type="region of interest" description="Disordered" evidence="1">
    <location>
        <begin position="179"/>
        <end position="218"/>
    </location>
</feature>
<organism evidence="2">
    <name type="scientific">uncultured Caudovirales phage</name>
    <dbReference type="NCBI Taxonomy" id="2100421"/>
    <lineage>
        <taxon>Viruses</taxon>
        <taxon>Duplodnaviria</taxon>
        <taxon>Heunggongvirae</taxon>
        <taxon>Uroviricota</taxon>
        <taxon>Caudoviricetes</taxon>
        <taxon>Peduoviridae</taxon>
        <taxon>Maltschvirus</taxon>
        <taxon>Maltschvirus maltsch</taxon>
    </lineage>
</organism>
<reference evidence="2" key="1">
    <citation type="submission" date="2017-06" db="EMBL/GenBank/DDBJ databases">
        <title>Novel phages from South African skin metaviromes.</title>
        <authorList>
            <person name="van Zyl L.J."/>
            <person name="Abrahams Y."/>
            <person name="Stander E.A."/>
            <person name="Kirby B.M."/>
            <person name="Clavaud C."/>
            <person name="Farcet C."/>
            <person name="Breton L."/>
            <person name="Trindade M.I."/>
        </authorList>
    </citation>
    <scope>NUCLEOTIDE SEQUENCE</scope>
</reference>
<evidence type="ECO:0008006" key="3">
    <source>
        <dbReference type="Google" id="ProtNLM"/>
    </source>
</evidence>
<proteinExistence type="predicted"/>
<feature type="compositionally biased region" description="Basic and acidic residues" evidence="1">
    <location>
        <begin position="183"/>
        <end position="208"/>
    </location>
</feature>
<evidence type="ECO:0000256" key="1">
    <source>
        <dbReference type="SAM" id="MobiDB-lite"/>
    </source>
</evidence>
<evidence type="ECO:0000313" key="2">
    <source>
        <dbReference type="EMBL" id="ASN71537.1"/>
    </source>
</evidence>
<dbReference type="EMBL" id="MF417927">
    <property type="protein sequence ID" value="ASN71537.1"/>
    <property type="molecule type" value="Genomic_DNA"/>
</dbReference>
<protein>
    <recommendedName>
        <fullName evidence="3">Adenylosuccinate synthase</fullName>
    </recommendedName>
</protein>
<accession>A0A2H4JDN1</accession>
<gene>
    <name evidence="2" type="ORF">9F2_31</name>
</gene>
<name>A0A2H4JDN1_9CAUD</name>
<sequence length="218" mass="24221">MTAFTHADLCALAVKWLKRNNSAGGPGCAVALSECRSGYLGEIPDAIGYRASGHHDGTYVVEVKVSRSDFLADARKPHRISGGLGNWRHFMAPEGLIRLDELPPGWGLLEVNSRGHVKRRAGVAAHFHLGYDELERAYAQWRQDADHAREQWLLVRAVANAGDPMEALSRLREANNRASRLAVELDRERASRRERERRPIVASADHRPLPRQSAGAQP</sequence>